<evidence type="ECO:0000313" key="6">
    <source>
        <dbReference type="EMBL" id="MCS5734837.1"/>
    </source>
</evidence>
<dbReference type="SMART" id="SM00346">
    <property type="entry name" value="HTH_ICLR"/>
    <property type="match status" value="1"/>
</dbReference>
<dbReference type="SUPFAM" id="SSF46785">
    <property type="entry name" value="Winged helix' DNA-binding domain"/>
    <property type="match status" value="1"/>
</dbReference>
<dbReference type="PROSITE" id="PS51077">
    <property type="entry name" value="HTH_ICLR"/>
    <property type="match status" value="1"/>
</dbReference>
<dbReference type="Gene3D" id="3.30.450.40">
    <property type="match status" value="1"/>
</dbReference>
<evidence type="ECO:0000256" key="2">
    <source>
        <dbReference type="ARBA" id="ARBA00023125"/>
    </source>
</evidence>
<organism evidence="6 7">
    <name type="scientific">Herbiconiux daphne</name>
    <dbReference type="NCBI Taxonomy" id="2970914"/>
    <lineage>
        <taxon>Bacteria</taxon>
        <taxon>Bacillati</taxon>
        <taxon>Actinomycetota</taxon>
        <taxon>Actinomycetes</taxon>
        <taxon>Micrococcales</taxon>
        <taxon>Microbacteriaceae</taxon>
        <taxon>Herbiconiux</taxon>
    </lineage>
</organism>
<evidence type="ECO:0000259" key="5">
    <source>
        <dbReference type="PROSITE" id="PS51078"/>
    </source>
</evidence>
<dbReference type="EMBL" id="JANLCJ010000005">
    <property type="protein sequence ID" value="MCS5734837.1"/>
    <property type="molecule type" value="Genomic_DNA"/>
</dbReference>
<keyword evidence="2" id="KW-0238">DNA-binding</keyword>
<dbReference type="PANTHER" id="PTHR30136:SF7">
    <property type="entry name" value="HTH-TYPE TRANSCRIPTIONAL REGULATOR KDGR-RELATED"/>
    <property type="match status" value="1"/>
</dbReference>
<dbReference type="InterPro" id="IPR036390">
    <property type="entry name" value="WH_DNA-bd_sf"/>
</dbReference>
<feature type="domain" description="HTH iclR-type" evidence="4">
    <location>
        <begin position="25"/>
        <end position="86"/>
    </location>
</feature>
<dbReference type="RefSeq" id="WP_259539735.1">
    <property type="nucleotide sequence ID" value="NZ_JANLCJ010000005.1"/>
</dbReference>
<evidence type="ECO:0000259" key="4">
    <source>
        <dbReference type="PROSITE" id="PS51077"/>
    </source>
</evidence>
<comment type="caution">
    <text evidence="6">The sequence shown here is derived from an EMBL/GenBank/DDBJ whole genome shotgun (WGS) entry which is preliminary data.</text>
</comment>
<accession>A0ABT2H4G8</accession>
<keyword evidence="1" id="KW-0805">Transcription regulation</keyword>
<dbReference type="InterPro" id="IPR005471">
    <property type="entry name" value="Tscrpt_reg_IclR_N"/>
</dbReference>
<dbReference type="Pfam" id="PF01614">
    <property type="entry name" value="IclR_C"/>
    <property type="match status" value="1"/>
</dbReference>
<dbReference type="InterPro" id="IPR029016">
    <property type="entry name" value="GAF-like_dom_sf"/>
</dbReference>
<dbReference type="PANTHER" id="PTHR30136">
    <property type="entry name" value="HELIX-TURN-HELIX TRANSCRIPTIONAL REGULATOR, ICLR FAMILY"/>
    <property type="match status" value="1"/>
</dbReference>
<dbReference type="Gene3D" id="1.10.10.10">
    <property type="entry name" value="Winged helix-like DNA-binding domain superfamily/Winged helix DNA-binding domain"/>
    <property type="match status" value="1"/>
</dbReference>
<name>A0ABT2H4G8_9MICO</name>
<dbReference type="Proteomes" id="UP001165586">
    <property type="component" value="Unassembled WGS sequence"/>
</dbReference>
<feature type="domain" description="IclR-ED" evidence="5">
    <location>
        <begin position="87"/>
        <end position="254"/>
    </location>
</feature>
<proteinExistence type="predicted"/>
<keyword evidence="7" id="KW-1185">Reference proteome</keyword>
<dbReference type="InterPro" id="IPR036388">
    <property type="entry name" value="WH-like_DNA-bd_sf"/>
</dbReference>
<dbReference type="InterPro" id="IPR050707">
    <property type="entry name" value="HTH_MetabolicPath_Reg"/>
</dbReference>
<dbReference type="SUPFAM" id="SSF55781">
    <property type="entry name" value="GAF domain-like"/>
    <property type="match status" value="1"/>
</dbReference>
<evidence type="ECO:0000313" key="7">
    <source>
        <dbReference type="Proteomes" id="UP001165586"/>
    </source>
</evidence>
<gene>
    <name evidence="6" type="ORF">N1032_13920</name>
</gene>
<keyword evidence="3" id="KW-0804">Transcription</keyword>
<sequence>MIAPIASPSDDVAGRPLKSAPDYSVPALDKALDILELLADRGDGLSQLEIAQAIERSPSQIFRVLTTLERRGFVFRDRSGLYVLSLRLFDLAHRHEPLRSLTAAALPVMRELAGDIQQSCNLSVLDAERVRVIAQVESPGDFGFSVRVGALFSVTETATGMVLEAFRPEVPADGGSALERLLAERIRGDGYLERPDARQPSITDVVFPILRADSTAVAALTVPYVATSLSAEAPEVVIGRARDAAAEIGRSLALAPGAEARDPRLEP</sequence>
<dbReference type="PROSITE" id="PS51078">
    <property type="entry name" value="ICLR_ED"/>
    <property type="match status" value="1"/>
</dbReference>
<evidence type="ECO:0000256" key="1">
    <source>
        <dbReference type="ARBA" id="ARBA00023015"/>
    </source>
</evidence>
<evidence type="ECO:0000256" key="3">
    <source>
        <dbReference type="ARBA" id="ARBA00023163"/>
    </source>
</evidence>
<protein>
    <submittedName>
        <fullName evidence="6">Helix-turn-helix domain-containing protein</fullName>
    </submittedName>
</protein>
<dbReference type="InterPro" id="IPR014757">
    <property type="entry name" value="Tscrpt_reg_IclR_C"/>
</dbReference>
<reference evidence="6" key="1">
    <citation type="submission" date="2022-08" db="EMBL/GenBank/DDBJ databases">
        <authorList>
            <person name="Deng Y."/>
            <person name="Han X.-F."/>
            <person name="Zhang Y.-Q."/>
        </authorList>
    </citation>
    <scope>NUCLEOTIDE SEQUENCE</scope>
    <source>
        <strain evidence="6">CPCC 203386</strain>
    </source>
</reference>
<dbReference type="Pfam" id="PF09339">
    <property type="entry name" value="HTH_IclR"/>
    <property type="match status" value="1"/>
</dbReference>